<comment type="caution">
    <text evidence="1">The sequence shown here is derived from an EMBL/GenBank/DDBJ whole genome shotgun (WGS) entry which is preliminary data.</text>
</comment>
<dbReference type="EMBL" id="BLXT01005778">
    <property type="protein sequence ID" value="GFO26019.1"/>
    <property type="molecule type" value="Genomic_DNA"/>
</dbReference>
<keyword evidence="2" id="KW-1185">Reference proteome</keyword>
<reference evidence="1 2" key="1">
    <citation type="journal article" date="2021" name="Elife">
        <title>Chloroplast acquisition without the gene transfer in kleptoplastic sea slugs, Plakobranchus ocellatus.</title>
        <authorList>
            <person name="Maeda T."/>
            <person name="Takahashi S."/>
            <person name="Yoshida T."/>
            <person name="Shimamura S."/>
            <person name="Takaki Y."/>
            <person name="Nagai Y."/>
            <person name="Toyoda A."/>
            <person name="Suzuki Y."/>
            <person name="Arimoto A."/>
            <person name="Ishii H."/>
            <person name="Satoh N."/>
            <person name="Nishiyama T."/>
            <person name="Hasebe M."/>
            <person name="Maruyama T."/>
            <person name="Minagawa J."/>
            <person name="Obokata J."/>
            <person name="Shigenobu S."/>
        </authorList>
    </citation>
    <scope>NUCLEOTIDE SEQUENCE [LARGE SCALE GENOMIC DNA]</scope>
</reference>
<gene>
    <name evidence="1" type="ORF">PoB_005252400</name>
</gene>
<protein>
    <submittedName>
        <fullName evidence="1">Retrovirus-related pol polyprotein from transposon 17.6</fullName>
    </submittedName>
</protein>
<accession>A0AAV4C4F8</accession>
<name>A0AAV4C4F8_9GAST</name>
<dbReference type="Proteomes" id="UP000735302">
    <property type="component" value="Unassembled WGS sequence"/>
</dbReference>
<proteinExistence type="predicted"/>
<dbReference type="AlphaFoldDB" id="A0AAV4C4F8"/>
<evidence type="ECO:0000313" key="2">
    <source>
        <dbReference type="Proteomes" id="UP000735302"/>
    </source>
</evidence>
<organism evidence="1 2">
    <name type="scientific">Plakobranchus ocellatus</name>
    <dbReference type="NCBI Taxonomy" id="259542"/>
    <lineage>
        <taxon>Eukaryota</taxon>
        <taxon>Metazoa</taxon>
        <taxon>Spiralia</taxon>
        <taxon>Lophotrochozoa</taxon>
        <taxon>Mollusca</taxon>
        <taxon>Gastropoda</taxon>
        <taxon>Heterobranchia</taxon>
        <taxon>Euthyneura</taxon>
        <taxon>Panpulmonata</taxon>
        <taxon>Sacoglossa</taxon>
        <taxon>Placobranchoidea</taxon>
        <taxon>Plakobranchidae</taxon>
        <taxon>Plakobranchus</taxon>
    </lineage>
</organism>
<evidence type="ECO:0000313" key="1">
    <source>
        <dbReference type="EMBL" id="GFO26019.1"/>
    </source>
</evidence>
<sequence>MGVPLDFFVADTNQDAILSLKASQNLQLIKILTVGLNIKDKEKSKNNDIVNEYKDVFQGLGCIGKTVHIELDPNAVPVVHPPRRIPLTER</sequence>